<keyword evidence="9 12" id="KW-0863">Zinc-finger</keyword>
<proteinExistence type="inferred from homology"/>
<evidence type="ECO:0000256" key="1">
    <source>
        <dbReference type="ARBA" id="ARBA00001798"/>
    </source>
</evidence>
<dbReference type="InterPro" id="IPR044066">
    <property type="entry name" value="TRIAD_supradom"/>
</dbReference>
<keyword evidence="8" id="KW-0677">Repeat</keyword>
<evidence type="ECO:0000256" key="6">
    <source>
        <dbReference type="ARBA" id="ARBA00022679"/>
    </source>
</evidence>
<reference evidence="16" key="3">
    <citation type="submission" date="2015-04" db="UniProtKB">
        <authorList>
            <consortium name="EnsemblPlants"/>
        </authorList>
    </citation>
    <scope>IDENTIFICATION</scope>
</reference>
<evidence type="ECO:0000313" key="16">
    <source>
        <dbReference type="EnsemblPlants" id="LPERR09G07310.1"/>
    </source>
</evidence>
<dbReference type="FunFam" id="3.30.40.10:FF:000230">
    <property type="entry name" value="RBR-type E3 ubiquitin transferase"/>
    <property type="match status" value="1"/>
</dbReference>
<dbReference type="SMART" id="SM00647">
    <property type="entry name" value="IBR"/>
    <property type="match status" value="2"/>
</dbReference>
<dbReference type="Pfam" id="PF01485">
    <property type="entry name" value="IBR"/>
    <property type="match status" value="2"/>
</dbReference>
<keyword evidence="10" id="KW-0833">Ubl conjugation pathway</keyword>
<dbReference type="PANTHER" id="PTHR11685">
    <property type="entry name" value="RBR FAMILY RING FINGER AND IBR DOMAIN-CONTAINING"/>
    <property type="match status" value="1"/>
</dbReference>
<dbReference type="Gramene" id="LPERR09G07310.1">
    <property type="protein sequence ID" value="LPERR09G07310.1"/>
    <property type="gene ID" value="LPERR09G07310"/>
</dbReference>
<dbReference type="Gene3D" id="3.30.40.10">
    <property type="entry name" value="Zinc/RING finger domain, C3HC4 (zinc finger)"/>
    <property type="match status" value="2"/>
</dbReference>
<evidence type="ECO:0000256" key="9">
    <source>
        <dbReference type="ARBA" id="ARBA00022771"/>
    </source>
</evidence>
<dbReference type="InterPro" id="IPR017907">
    <property type="entry name" value="Znf_RING_CS"/>
</dbReference>
<dbReference type="PROSITE" id="PS00518">
    <property type="entry name" value="ZF_RING_1"/>
    <property type="match status" value="2"/>
</dbReference>
<organism evidence="16 17">
    <name type="scientific">Leersia perrieri</name>
    <dbReference type="NCBI Taxonomy" id="77586"/>
    <lineage>
        <taxon>Eukaryota</taxon>
        <taxon>Viridiplantae</taxon>
        <taxon>Streptophyta</taxon>
        <taxon>Embryophyta</taxon>
        <taxon>Tracheophyta</taxon>
        <taxon>Spermatophyta</taxon>
        <taxon>Magnoliopsida</taxon>
        <taxon>Liliopsida</taxon>
        <taxon>Poales</taxon>
        <taxon>Poaceae</taxon>
        <taxon>BOP clade</taxon>
        <taxon>Oryzoideae</taxon>
        <taxon>Oryzeae</taxon>
        <taxon>Oryzinae</taxon>
        <taxon>Leersia</taxon>
    </lineage>
</organism>
<name>A0A0D9XDS9_9ORYZ</name>
<dbReference type="Gene3D" id="1.20.120.1750">
    <property type="match status" value="2"/>
</dbReference>
<accession>A0A0D9XDS9</accession>
<dbReference type="PROSITE" id="PS50089">
    <property type="entry name" value="ZF_RING_2"/>
    <property type="match status" value="1"/>
</dbReference>
<evidence type="ECO:0000256" key="10">
    <source>
        <dbReference type="ARBA" id="ARBA00022786"/>
    </source>
</evidence>
<evidence type="ECO:0000256" key="7">
    <source>
        <dbReference type="ARBA" id="ARBA00022723"/>
    </source>
</evidence>
<protein>
    <recommendedName>
        <fullName evidence="5">RBR-type E3 ubiquitin transferase</fullName>
        <ecNumber evidence="5">2.3.2.31</ecNumber>
    </recommendedName>
</protein>
<evidence type="ECO:0000256" key="5">
    <source>
        <dbReference type="ARBA" id="ARBA00012251"/>
    </source>
</evidence>
<reference evidence="17" key="2">
    <citation type="submission" date="2013-12" db="EMBL/GenBank/DDBJ databases">
        <authorList>
            <person name="Yu Y."/>
            <person name="Lee S."/>
            <person name="de Baynast K."/>
            <person name="Wissotski M."/>
            <person name="Liu L."/>
            <person name="Talag J."/>
            <person name="Goicoechea J."/>
            <person name="Angelova A."/>
            <person name="Jetty R."/>
            <person name="Kudrna D."/>
            <person name="Golser W."/>
            <person name="Rivera L."/>
            <person name="Zhang J."/>
            <person name="Wing R."/>
        </authorList>
    </citation>
    <scope>NUCLEOTIDE SEQUENCE</scope>
</reference>
<evidence type="ECO:0000256" key="2">
    <source>
        <dbReference type="ARBA" id="ARBA00001947"/>
    </source>
</evidence>
<sequence length="543" mass="60033">METVAGNLKFVISSCRHAFCVSCIGHYVTAKVGENTADVIGCPDPVCRDGVVEPESCRGVVPSEVIDRWGILQCEVAIVERRLHCPFSDCSEPLLADGDGGDGVVVAEAECPSCHRLFCARCMVAPWHDGVGCEEFQELGEDERGRDDVMVRRLAGRERWQRCPQCRMYVEKSEGCMFMKCRCGYCFCYAYLIPILKRPPSRPYPGTDRTESSLPTAAEHHSSPAMETSAAGAGAAAGGAHLIYISSDEEDETRALFADSYSPEEIQIQEAILLSLDSSRAADYAAHHSSASCSASPSASASSSHPSATAAASFSEDPDRKGKRKLSSEEDGASESTRRRRKRGRFKCSICMEKVQMSEQFLVSFCAHAFCKGCIGRYVAAKVSENAAVIGCPDPECEEGFIEIDQCRDIIPTELFDRWSVSLCELALGEKKYYCPFKDCSALLINDNDGTEKKIRETECPHCHRMFCARCRVPWHDGIKCKEFRKLGDDEKGEEDLMFKKLAGKKKWQRCPNCKVFVSKIDGCLQIKCRNGSQIQVSVPSVY</sequence>
<comment type="cofactor">
    <cofactor evidence="2">
        <name>Zn(2+)</name>
        <dbReference type="ChEBI" id="CHEBI:29105"/>
    </cofactor>
</comment>
<dbReference type="GO" id="GO:0061630">
    <property type="term" value="F:ubiquitin protein ligase activity"/>
    <property type="evidence" value="ECO:0007669"/>
    <property type="project" value="UniProtKB-EC"/>
</dbReference>
<dbReference type="InterPro" id="IPR013083">
    <property type="entry name" value="Znf_RING/FYVE/PHD"/>
</dbReference>
<dbReference type="EnsemblPlants" id="LPERR09G07310.1">
    <property type="protein sequence ID" value="LPERR09G07310.1"/>
    <property type="gene ID" value="LPERR09G07310"/>
</dbReference>
<dbReference type="GO" id="GO:0016567">
    <property type="term" value="P:protein ubiquitination"/>
    <property type="evidence" value="ECO:0007669"/>
    <property type="project" value="InterPro"/>
</dbReference>
<feature type="domain" description="RING-type" evidence="15">
    <location>
        <begin position="1"/>
        <end position="211"/>
    </location>
</feature>
<keyword evidence="17" id="KW-1185">Reference proteome</keyword>
<keyword evidence="6" id="KW-0808">Transferase</keyword>
<evidence type="ECO:0000256" key="3">
    <source>
        <dbReference type="ARBA" id="ARBA00003976"/>
    </source>
</evidence>
<evidence type="ECO:0000259" key="15">
    <source>
        <dbReference type="PROSITE" id="PS51873"/>
    </source>
</evidence>
<comment type="function">
    <text evidence="3">Might act as an E3 ubiquitin-protein ligase, or as part of E3 complex, which accepts ubiquitin from specific E2 ubiquitin-conjugating enzymes and then transfers it to substrates.</text>
</comment>
<evidence type="ECO:0000256" key="13">
    <source>
        <dbReference type="SAM" id="MobiDB-lite"/>
    </source>
</evidence>
<evidence type="ECO:0000256" key="8">
    <source>
        <dbReference type="ARBA" id="ARBA00022737"/>
    </source>
</evidence>
<evidence type="ECO:0000256" key="11">
    <source>
        <dbReference type="ARBA" id="ARBA00022833"/>
    </source>
</evidence>
<evidence type="ECO:0000256" key="4">
    <source>
        <dbReference type="ARBA" id="ARBA00005884"/>
    </source>
</evidence>
<evidence type="ECO:0000256" key="12">
    <source>
        <dbReference type="PROSITE-ProRule" id="PRU00175"/>
    </source>
</evidence>
<keyword evidence="11" id="KW-0862">Zinc</keyword>
<dbReference type="InterPro" id="IPR002867">
    <property type="entry name" value="IBR_dom"/>
</dbReference>
<feature type="region of interest" description="Disordered" evidence="13">
    <location>
        <begin position="292"/>
        <end position="338"/>
    </location>
</feature>
<dbReference type="EC" id="2.3.2.31" evidence="5"/>
<feature type="domain" description="RING-type" evidence="15">
    <location>
        <begin position="344"/>
        <end position="543"/>
    </location>
</feature>
<dbReference type="SUPFAM" id="SSF57850">
    <property type="entry name" value="RING/U-box"/>
    <property type="match status" value="6"/>
</dbReference>
<dbReference type="GO" id="GO:0008270">
    <property type="term" value="F:zinc ion binding"/>
    <property type="evidence" value="ECO:0007669"/>
    <property type="project" value="UniProtKB-KW"/>
</dbReference>
<dbReference type="CDD" id="cd22582">
    <property type="entry name" value="BRcat_RBR_unk"/>
    <property type="match status" value="1"/>
</dbReference>
<dbReference type="CDD" id="cd22584">
    <property type="entry name" value="Rcat_RBR_unk"/>
    <property type="match status" value="1"/>
</dbReference>
<dbReference type="SMART" id="SM00184">
    <property type="entry name" value="RING"/>
    <property type="match status" value="3"/>
</dbReference>
<comment type="similarity">
    <text evidence="4">Belongs to the RBR family. Ariadne subfamily.</text>
</comment>
<dbReference type="InterPro" id="IPR001841">
    <property type="entry name" value="Znf_RING"/>
</dbReference>
<feature type="domain" description="RING-type" evidence="14">
    <location>
        <begin position="348"/>
        <end position="393"/>
    </location>
</feature>
<reference evidence="16 17" key="1">
    <citation type="submission" date="2012-08" db="EMBL/GenBank/DDBJ databases">
        <title>Oryza genome evolution.</title>
        <authorList>
            <person name="Wing R.A."/>
        </authorList>
    </citation>
    <scope>NUCLEOTIDE SEQUENCE</scope>
</reference>
<evidence type="ECO:0000313" key="17">
    <source>
        <dbReference type="Proteomes" id="UP000032180"/>
    </source>
</evidence>
<dbReference type="AlphaFoldDB" id="A0A0D9XDS9"/>
<evidence type="ECO:0000259" key="14">
    <source>
        <dbReference type="PROSITE" id="PS50089"/>
    </source>
</evidence>
<comment type="catalytic activity">
    <reaction evidence="1">
        <text>[E2 ubiquitin-conjugating enzyme]-S-ubiquitinyl-L-cysteine + [acceptor protein]-L-lysine = [E2 ubiquitin-conjugating enzyme]-L-cysteine + [acceptor protein]-N(6)-ubiquitinyl-L-lysine.</text>
        <dbReference type="EC" id="2.3.2.31"/>
    </reaction>
</comment>
<dbReference type="InterPro" id="IPR031127">
    <property type="entry name" value="E3_UB_ligase_RBR"/>
</dbReference>
<dbReference type="HOGENOM" id="CLU_024357_0_0_1"/>
<dbReference type="PROSITE" id="PS51873">
    <property type="entry name" value="TRIAD"/>
    <property type="match status" value="2"/>
</dbReference>
<dbReference type="Proteomes" id="UP000032180">
    <property type="component" value="Chromosome 9"/>
</dbReference>
<feature type="compositionally biased region" description="Low complexity" evidence="13">
    <location>
        <begin position="292"/>
        <end position="315"/>
    </location>
</feature>
<keyword evidence="7" id="KW-0479">Metal-binding</keyword>
<feature type="region of interest" description="Disordered" evidence="13">
    <location>
        <begin position="202"/>
        <end position="232"/>
    </location>
</feature>